<evidence type="ECO:0000256" key="4">
    <source>
        <dbReference type="ARBA" id="ARBA00044129"/>
    </source>
</evidence>
<dbReference type="AlphaFoldDB" id="A0A7R9PN94"/>
<dbReference type="GO" id="GO:0003723">
    <property type="term" value="F:RNA binding"/>
    <property type="evidence" value="ECO:0007669"/>
    <property type="project" value="InterPro"/>
</dbReference>
<dbReference type="GO" id="GO:0003735">
    <property type="term" value="F:structural constituent of ribosome"/>
    <property type="evidence" value="ECO:0007669"/>
    <property type="project" value="InterPro"/>
</dbReference>
<dbReference type="NCBIfam" id="TIGR00061">
    <property type="entry name" value="L21"/>
    <property type="match status" value="1"/>
</dbReference>
<keyword evidence="3" id="KW-0687">Ribonucleoprotein</keyword>
<dbReference type="InterPro" id="IPR036164">
    <property type="entry name" value="bL21-like_sf"/>
</dbReference>
<evidence type="ECO:0000256" key="3">
    <source>
        <dbReference type="ARBA" id="ARBA00023274"/>
    </source>
</evidence>
<protein>
    <recommendedName>
        <fullName evidence="4">Large ribosomal subunit protein bL21m</fullName>
    </recommendedName>
</protein>
<dbReference type="SUPFAM" id="SSF141091">
    <property type="entry name" value="L21p-like"/>
    <property type="match status" value="1"/>
</dbReference>
<accession>A0A7R9PN94</accession>
<name>A0A7R9PN94_TIMGE</name>
<dbReference type="GO" id="GO:0005762">
    <property type="term" value="C:mitochondrial large ribosomal subunit"/>
    <property type="evidence" value="ECO:0007669"/>
    <property type="project" value="TreeGrafter"/>
</dbReference>
<proteinExistence type="inferred from homology"/>
<comment type="similarity">
    <text evidence="1">Belongs to the bacterial ribosomal protein bL21 family.</text>
</comment>
<dbReference type="GO" id="GO:0006412">
    <property type="term" value="P:translation"/>
    <property type="evidence" value="ECO:0007669"/>
    <property type="project" value="InterPro"/>
</dbReference>
<dbReference type="EMBL" id="OE842432">
    <property type="protein sequence ID" value="CAD7600024.1"/>
    <property type="molecule type" value="Genomic_DNA"/>
</dbReference>
<sequence>MVIHSAIFKCNLQLHHSVHHHYTDGCIGLQVLKNCPTKKRSLTLQLRTNRSLKLNRQLMNCSSWLKTDVIARVNAQLEQQTQGRLFAVVHAGGKQFKVTPEDIIIVEGYWPPLFGDVITLDKVLLVGASDFTLIGRPILSPELVSVSATVIEKSLSHIKTHFRKKKRKQYMRINFHRTPFTMLRINSIDLKGCVNQKKDVEGIAGRIF</sequence>
<dbReference type="InterPro" id="IPR001787">
    <property type="entry name" value="Ribosomal_bL21"/>
</dbReference>
<organism evidence="5">
    <name type="scientific">Timema genevievae</name>
    <name type="common">Walking stick</name>
    <dbReference type="NCBI Taxonomy" id="629358"/>
    <lineage>
        <taxon>Eukaryota</taxon>
        <taxon>Metazoa</taxon>
        <taxon>Ecdysozoa</taxon>
        <taxon>Arthropoda</taxon>
        <taxon>Hexapoda</taxon>
        <taxon>Insecta</taxon>
        <taxon>Pterygota</taxon>
        <taxon>Neoptera</taxon>
        <taxon>Polyneoptera</taxon>
        <taxon>Phasmatodea</taxon>
        <taxon>Timematodea</taxon>
        <taxon>Timematoidea</taxon>
        <taxon>Timematidae</taxon>
        <taxon>Timema</taxon>
    </lineage>
</organism>
<dbReference type="HAMAP" id="MF_01363">
    <property type="entry name" value="Ribosomal_bL21"/>
    <property type="match status" value="1"/>
</dbReference>
<dbReference type="PANTHER" id="PTHR21349:SF0">
    <property type="entry name" value="LARGE RIBOSOMAL SUBUNIT PROTEIN BL21M"/>
    <property type="match status" value="1"/>
</dbReference>
<gene>
    <name evidence="5" type="ORF">TGEB3V08_LOCUS7522</name>
</gene>
<evidence type="ECO:0000313" key="5">
    <source>
        <dbReference type="EMBL" id="CAD7600024.1"/>
    </source>
</evidence>
<reference evidence="5" key="1">
    <citation type="submission" date="2020-11" db="EMBL/GenBank/DDBJ databases">
        <authorList>
            <person name="Tran Van P."/>
        </authorList>
    </citation>
    <scope>NUCLEOTIDE SEQUENCE</scope>
</reference>
<dbReference type="InterPro" id="IPR028909">
    <property type="entry name" value="bL21-like"/>
</dbReference>
<evidence type="ECO:0000256" key="2">
    <source>
        <dbReference type="ARBA" id="ARBA00022980"/>
    </source>
</evidence>
<dbReference type="PANTHER" id="PTHR21349">
    <property type="entry name" value="50S RIBOSOMAL PROTEIN L21"/>
    <property type="match status" value="1"/>
</dbReference>
<dbReference type="Pfam" id="PF00829">
    <property type="entry name" value="Ribosomal_L21p"/>
    <property type="match status" value="1"/>
</dbReference>
<evidence type="ECO:0000256" key="1">
    <source>
        <dbReference type="ARBA" id="ARBA00008563"/>
    </source>
</evidence>
<keyword evidence="2" id="KW-0689">Ribosomal protein</keyword>